<dbReference type="EMBL" id="AXCY01000220">
    <property type="protein sequence ID" value="KGM08496.1"/>
    <property type="molecule type" value="Genomic_DNA"/>
</dbReference>
<proteinExistence type="predicted"/>
<dbReference type="Proteomes" id="UP000029839">
    <property type="component" value="Unassembled WGS sequence"/>
</dbReference>
<evidence type="ECO:0000313" key="1">
    <source>
        <dbReference type="EMBL" id="KGM08496.1"/>
    </source>
</evidence>
<name>A0A0A0BKH9_9CELL</name>
<protein>
    <recommendedName>
        <fullName evidence="3">PqqD family protein</fullName>
    </recommendedName>
</protein>
<dbReference type="OrthoDB" id="3830900at2"/>
<dbReference type="RefSeq" id="WP_052426599.1">
    <property type="nucleotide sequence ID" value="NZ_AXCY01000220.1"/>
</dbReference>
<accession>A0A0A0BKH9</accession>
<dbReference type="InterPro" id="IPR008792">
    <property type="entry name" value="PQQD"/>
</dbReference>
<reference evidence="1 2" key="2">
    <citation type="journal article" date="2015" name="Stand. Genomic Sci.">
        <title>Draft genome sequence of Cellulomonas carbonis T26(T) and comparative analysis of six Cellulomonas genomes.</title>
        <authorList>
            <person name="Zhuang W."/>
            <person name="Zhang S."/>
            <person name="Xia X."/>
            <person name="Wang G."/>
        </authorList>
    </citation>
    <scope>NUCLEOTIDE SEQUENCE [LARGE SCALE GENOMIC DNA]</scope>
    <source>
        <strain evidence="1 2">T26</strain>
    </source>
</reference>
<dbReference type="Pfam" id="PF05402">
    <property type="entry name" value="PqqD"/>
    <property type="match status" value="1"/>
</dbReference>
<dbReference type="Gene3D" id="1.10.10.1150">
    <property type="entry name" value="Coenzyme PQQ synthesis protein D (PqqD)"/>
    <property type="match status" value="1"/>
</dbReference>
<dbReference type="AlphaFoldDB" id="A0A0A0BKH9"/>
<organism evidence="1 2">
    <name type="scientific">Cellulomonas carbonis T26</name>
    <dbReference type="NCBI Taxonomy" id="947969"/>
    <lineage>
        <taxon>Bacteria</taxon>
        <taxon>Bacillati</taxon>
        <taxon>Actinomycetota</taxon>
        <taxon>Actinomycetes</taxon>
        <taxon>Micrococcales</taxon>
        <taxon>Cellulomonadaceae</taxon>
        <taxon>Cellulomonas</taxon>
    </lineage>
</organism>
<evidence type="ECO:0008006" key="3">
    <source>
        <dbReference type="Google" id="ProtNLM"/>
    </source>
</evidence>
<sequence length="97" mass="10562">MEHDGTTTGTGPDLRLREGAVSWREIDDEVVVLDLERSEYLSVNASGAVLWSLLAAGTTRDALVDALVDRFDLDRGRGEADVDAFLASARERDLLEG</sequence>
<dbReference type="InterPro" id="IPR041881">
    <property type="entry name" value="PqqD_sf"/>
</dbReference>
<keyword evidence="2" id="KW-1185">Reference proteome</keyword>
<reference evidence="1 2" key="1">
    <citation type="submission" date="2013-08" db="EMBL/GenBank/DDBJ databases">
        <title>Genome sequencing of Cellulomonas carbonis T26.</title>
        <authorList>
            <person name="Chen F."/>
            <person name="Li Y."/>
            <person name="Wang G."/>
        </authorList>
    </citation>
    <scope>NUCLEOTIDE SEQUENCE [LARGE SCALE GENOMIC DNA]</scope>
    <source>
        <strain evidence="1 2">T26</strain>
    </source>
</reference>
<comment type="caution">
    <text evidence="1">The sequence shown here is derived from an EMBL/GenBank/DDBJ whole genome shotgun (WGS) entry which is preliminary data.</text>
</comment>
<evidence type="ECO:0000313" key="2">
    <source>
        <dbReference type="Proteomes" id="UP000029839"/>
    </source>
</evidence>
<gene>
    <name evidence="1" type="ORF">N868_08735</name>
</gene>